<dbReference type="Gene3D" id="3.90.76.10">
    <property type="entry name" value="Dipeptide-binding Protein, Domain 1"/>
    <property type="match status" value="1"/>
</dbReference>
<dbReference type="CDD" id="cd08499">
    <property type="entry name" value="PBP2_Ylib_like"/>
    <property type="match status" value="1"/>
</dbReference>
<dbReference type="PANTHER" id="PTHR30290:SF9">
    <property type="entry name" value="OLIGOPEPTIDE-BINDING PROTEIN APPA"/>
    <property type="match status" value="1"/>
</dbReference>
<protein>
    <submittedName>
        <fullName evidence="6">Glutathione ABC transporter substrate-binding protein</fullName>
    </submittedName>
</protein>
<feature type="chain" id="PRO_5045497735" evidence="4">
    <location>
        <begin position="27"/>
        <end position="525"/>
    </location>
</feature>
<feature type="domain" description="Solute-binding protein family 5" evidence="5">
    <location>
        <begin position="91"/>
        <end position="442"/>
    </location>
</feature>
<dbReference type="PANTHER" id="PTHR30290">
    <property type="entry name" value="PERIPLASMIC BINDING COMPONENT OF ABC TRANSPORTER"/>
    <property type="match status" value="1"/>
</dbReference>
<comment type="caution">
    <text evidence="6">The sequence shown here is derived from an EMBL/GenBank/DDBJ whole genome shotgun (WGS) entry which is preliminary data.</text>
</comment>
<organism evidence="6 7">
    <name type="scientific">Fredinandcohnia salidurans</name>
    <dbReference type="NCBI Taxonomy" id="2595041"/>
    <lineage>
        <taxon>Bacteria</taxon>
        <taxon>Bacillati</taxon>
        <taxon>Bacillota</taxon>
        <taxon>Bacilli</taxon>
        <taxon>Bacillales</taxon>
        <taxon>Bacillaceae</taxon>
        <taxon>Fredinandcohnia</taxon>
    </lineage>
</organism>
<dbReference type="SUPFAM" id="SSF53850">
    <property type="entry name" value="Periplasmic binding protein-like II"/>
    <property type="match status" value="1"/>
</dbReference>
<keyword evidence="3 4" id="KW-0732">Signal</keyword>
<dbReference type="InterPro" id="IPR039424">
    <property type="entry name" value="SBP_5"/>
</dbReference>
<evidence type="ECO:0000313" key="7">
    <source>
        <dbReference type="Proteomes" id="UP001597227"/>
    </source>
</evidence>
<sequence length="525" mass="59113">MGKNFSVRKKALFFVVVAIMLLFTQACSTKSATSDEPGTEKETSKEGGTLTVVRLSDATQLDPHFITDIPSANILYQKVYETLVEPDENFEIQPNLAKEWKVINDTTWEFSLQEGVTFHDGTPFNAEAVKATFDRLLDPNVGSPQREKFAMINEVKIIDDYTIQLILDYPYAPLLSILASQEGSILNPKVIAENPESLAEHPVGTGPFVFEEWKSGQEISLTRNEEYWGDKPKIDRVVFKVVPEDATRLAMIETGEAHINDQVPVTELDRIEASDTLELYRTEGLAVEYVGFNVKSEPLEDVRVRRAISHAIEREAIIDGVYNNVGTLANSAMSPKVFGYSDKVKPYKYDLNEAKKLLKEAGYEDGLELTLLTSDRKERINMAEVIQSQLKGIGVNVDIQIMEYGAFIEMLNNGDHDMFISGWGNATGDGDYNQYNLFHSASIGPAGNSFYYSNSEVDKLIESARKETDGEKRKQIYEKVMQLEIDDAVYVPIRNYEHMAVHNKNVSGYWLNASNYLMIDDVVIK</sequence>
<feature type="signal peptide" evidence="4">
    <location>
        <begin position="1"/>
        <end position="26"/>
    </location>
</feature>
<dbReference type="Pfam" id="PF00496">
    <property type="entry name" value="SBP_bac_5"/>
    <property type="match status" value="1"/>
</dbReference>
<dbReference type="RefSeq" id="WP_388040888.1">
    <property type="nucleotide sequence ID" value="NZ_JBHUEK010000030.1"/>
</dbReference>
<accession>A0ABW4MTE9</accession>
<dbReference type="Gene3D" id="3.10.105.10">
    <property type="entry name" value="Dipeptide-binding Protein, Domain 3"/>
    <property type="match status" value="1"/>
</dbReference>
<name>A0ABW4MTE9_9BACI</name>
<proteinExistence type="inferred from homology"/>
<evidence type="ECO:0000256" key="4">
    <source>
        <dbReference type="SAM" id="SignalP"/>
    </source>
</evidence>
<evidence type="ECO:0000256" key="2">
    <source>
        <dbReference type="ARBA" id="ARBA00022448"/>
    </source>
</evidence>
<evidence type="ECO:0000313" key="6">
    <source>
        <dbReference type="EMBL" id="MFD1781006.1"/>
    </source>
</evidence>
<reference evidence="7" key="1">
    <citation type="journal article" date="2019" name="Int. J. Syst. Evol. Microbiol.">
        <title>The Global Catalogue of Microorganisms (GCM) 10K type strain sequencing project: providing services to taxonomists for standard genome sequencing and annotation.</title>
        <authorList>
            <consortium name="The Broad Institute Genomics Platform"/>
            <consortium name="The Broad Institute Genome Sequencing Center for Infectious Disease"/>
            <person name="Wu L."/>
            <person name="Ma J."/>
        </authorList>
    </citation>
    <scope>NUCLEOTIDE SEQUENCE [LARGE SCALE GENOMIC DNA]</scope>
    <source>
        <strain evidence="7">CCUG 15531</strain>
    </source>
</reference>
<evidence type="ECO:0000256" key="3">
    <source>
        <dbReference type="ARBA" id="ARBA00022729"/>
    </source>
</evidence>
<dbReference type="EMBL" id="JBHUEK010000030">
    <property type="protein sequence ID" value="MFD1781006.1"/>
    <property type="molecule type" value="Genomic_DNA"/>
</dbReference>
<comment type="similarity">
    <text evidence="1">Belongs to the bacterial solute-binding protein 5 family.</text>
</comment>
<evidence type="ECO:0000256" key="1">
    <source>
        <dbReference type="ARBA" id="ARBA00005695"/>
    </source>
</evidence>
<dbReference type="Gene3D" id="3.40.190.10">
    <property type="entry name" value="Periplasmic binding protein-like II"/>
    <property type="match status" value="1"/>
</dbReference>
<dbReference type="InterPro" id="IPR000914">
    <property type="entry name" value="SBP_5_dom"/>
</dbReference>
<keyword evidence="2" id="KW-0813">Transport</keyword>
<dbReference type="PROSITE" id="PS51257">
    <property type="entry name" value="PROKAR_LIPOPROTEIN"/>
    <property type="match status" value="1"/>
</dbReference>
<evidence type="ECO:0000259" key="5">
    <source>
        <dbReference type="Pfam" id="PF00496"/>
    </source>
</evidence>
<dbReference type="PIRSF" id="PIRSF002741">
    <property type="entry name" value="MppA"/>
    <property type="match status" value="1"/>
</dbReference>
<dbReference type="Proteomes" id="UP001597227">
    <property type="component" value="Unassembled WGS sequence"/>
</dbReference>
<dbReference type="InterPro" id="IPR030678">
    <property type="entry name" value="Peptide/Ni-bd"/>
</dbReference>
<keyword evidence="7" id="KW-1185">Reference proteome</keyword>
<gene>
    <name evidence="6" type="ORF">ACFSFW_20330</name>
</gene>